<proteinExistence type="predicted"/>
<protein>
    <submittedName>
        <fullName evidence="1">Uncharacterized protein</fullName>
    </submittedName>
</protein>
<gene>
    <name evidence="1" type="ORF">PMG71_23195</name>
</gene>
<accession>A0ABT7AZP5</accession>
<name>A0ABT7AZP5_9CYAN</name>
<dbReference type="RefSeq" id="WP_283756089.1">
    <property type="nucleotide sequence ID" value="NZ_JAQOSP010000149.1"/>
</dbReference>
<dbReference type="EMBL" id="JAQOSP010000149">
    <property type="protein sequence ID" value="MDJ1172340.1"/>
    <property type="molecule type" value="Genomic_DNA"/>
</dbReference>
<keyword evidence="2" id="KW-1185">Reference proteome</keyword>
<evidence type="ECO:0000313" key="1">
    <source>
        <dbReference type="EMBL" id="MDJ1172340.1"/>
    </source>
</evidence>
<comment type="caution">
    <text evidence="1">The sequence shown here is derived from an EMBL/GenBank/DDBJ whole genome shotgun (WGS) entry which is preliminary data.</text>
</comment>
<dbReference type="Proteomes" id="UP001235303">
    <property type="component" value="Unassembled WGS sequence"/>
</dbReference>
<sequence length="201" mass="23437">MNSFNDTSIHSNPQAGQKVSSTFQRFSTAESAINRCALHEIQVLMALRRITYISHKCLKTIEKGVKNKWIEKVSIYALDDKNLCVGELSVSVDWNLYDSLMSTGKFTIALDPRHFDKYDNQPVSIELDEAVKLFREFIGEENLKTIYQVSYPSHFKSEEINRKLGFSPFQKVKWSERKIIYKKLDVEKTPEFYIELRLIDI</sequence>
<evidence type="ECO:0000313" key="2">
    <source>
        <dbReference type="Proteomes" id="UP001235303"/>
    </source>
</evidence>
<organism evidence="1 2">
    <name type="scientific">Roseofilum acuticapitatum BLCC-M154</name>
    <dbReference type="NCBI Taxonomy" id="3022444"/>
    <lineage>
        <taxon>Bacteria</taxon>
        <taxon>Bacillati</taxon>
        <taxon>Cyanobacteriota</taxon>
        <taxon>Cyanophyceae</taxon>
        <taxon>Desertifilales</taxon>
        <taxon>Desertifilaceae</taxon>
        <taxon>Roseofilum</taxon>
        <taxon>Roseofilum acuticapitatum</taxon>
    </lineage>
</organism>
<reference evidence="1 2" key="1">
    <citation type="submission" date="2023-01" db="EMBL/GenBank/DDBJ databases">
        <title>Novel diversity within Roseofilum (Cyanobacteria; Desertifilaceae) from marine benthic mats with descriptions of four novel species.</title>
        <authorList>
            <person name="Wang Y."/>
            <person name="Berthold D.E."/>
            <person name="Hu J."/>
            <person name="Lefler F.W."/>
            <person name="Laughinghouse H.D. IV."/>
        </authorList>
    </citation>
    <scope>NUCLEOTIDE SEQUENCE [LARGE SCALE GENOMIC DNA]</scope>
    <source>
        <strain evidence="1 2">BLCC-M154</strain>
    </source>
</reference>